<proteinExistence type="predicted"/>
<organism evidence="2 3">
    <name type="scientific">Punica granatum</name>
    <name type="common">Pomegranate</name>
    <dbReference type="NCBI Taxonomy" id="22663"/>
    <lineage>
        <taxon>Eukaryota</taxon>
        <taxon>Viridiplantae</taxon>
        <taxon>Streptophyta</taxon>
        <taxon>Embryophyta</taxon>
        <taxon>Tracheophyta</taxon>
        <taxon>Spermatophyta</taxon>
        <taxon>Magnoliopsida</taxon>
        <taxon>eudicotyledons</taxon>
        <taxon>Gunneridae</taxon>
        <taxon>Pentapetalae</taxon>
        <taxon>rosids</taxon>
        <taxon>malvids</taxon>
        <taxon>Myrtales</taxon>
        <taxon>Lythraceae</taxon>
        <taxon>Punica</taxon>
    </lineage>
</organism>
<reference evidence="2 3" key="1">
    <citation type="submission" date="2017-11" db="EMBL/GenBank/DDBJ databases">
        <title>De-novo sequencing of pomegranate (Punica granatum L.) genome.</title>
        <authorList>
            <person name="Akparov Z."/>
            <person name="Amiraslanov A."/>
            <person name="Hajiyeva S."/>
            <person name="Abbasov M."/>
            <person name="Kaur K."/>
            <person name="Hamwieh A."/>
            <person name="Solovyev V."/>
            <person name="Salamov A."/>
            <person name="Braich B."/>
            <person name="Kosarev P."/>
            <person name="Mahmoud A."/>
            <person name="Hajiyev E."/>
            <person name="Babayeva S."/>
            <person name="Izzatullayeva V."/>
            <person name="Mammadov A."/>
            <person name="Mammadov A."/>
            <person name="Sharifova S."/>
            <person name="Ojaghi J."/>
            <person name="Eynullazada K."/>
            <person name="Bayramov B."/>
            <person name="Abdulazimova A."/>
            <person name="Shahmuradov I."/>
        </authorList>
    </citation>
    <scope>NUCLEOTIDE SEQUENCE [LARGE SCALE GENOMIC DNA]</scope>
    <source>
        <strain evidence="3">cv. AG2017</strain>
        <tissue evidence="2">Leaf</tissue>
    </source>
</reference>
<keyword evidence="3" id="KW-1185">Reference proteome</keyword>
<evidence type="ECO:0000256" key="1">
    <source>
        <dbReference type="SAM" id="MobiDB-lite"/>
    </source>
</evidence>
<protein>
    <submittedName>
        <fullName evidence="2">Uncharacterized protein</fullName>
    </submittedName>
</protein>
<evidence type="ECO:0000313" key="2">
    <source>
        <dbReference type="EMBL" id="PKI36283.1"/>
    </source>
</evidence>
<sequence length="100" mass="11095">MPTVTKGSVWVMLGRPTRLPLATATKWFGPIHMSAYPNRATPYPSERVGKWIKNLFPTARLPQFSLLQSRMDLRILVEGGEPLGGAKGKATLSQRRGGYK</sequence>
<feature type="region of interest" description="Disordered" evidence="1">
    <location>
        <begin position="81"/>
        <end position="100"/>
    </location>
</feature>
<gene>
    <name evidence="2" type="ORF">CRG98_043309</name>
</gene>
<comment type="caution">
    <text evidence="2">The sequence shown here is derived from an EMBL/GenBank/DDBJ whole genome shotgun (WGS) entry which is preliminary data.</text>
</comment>
<name>A0A2I0HXD9_PUNGR</name>
<evidence type="ECO:0000313" key="3">
    <source>
        <dbReference type="Proteomes" id="UP000233551"/>
    </source>
</evidence>
<dbReference type="AlphaFoldDB" id="A0A2I0HXD9"/>
<dbReference type="EMBL" id="PGOL01004924">
    <property type="protein sequence ID" value="PKI36283.1"/>
    <property type="molecule type" value="Genomic_DNA"/>
</dbReference>
<accession>A0A2I0HXD9</accession>
<dbReference type="Proteomes" id="UP000233551">
    <property type="component" value="Unassembled WGS sequence"/>
</dbReference>